<proteinExistence type="predicted"/>
<sequence length="114" mass="12547">MLLRDTPPRRAALRRSNGDGLTLQPLLCLAWLAAILPIAAAALPIPAAGGGRILHQLLYTFSSRGKTFRASSSSSSKEVIYFGMLIARGGSDISVWFLYLFVEWGWILIQEKLE</sequence>
<dbReference type="Proteomes" id="UP000275267">
    <property type="component" value="Unassembled WGS sequence"/>
</dbReference>
<feature type="transmembrane region" description="Helical" evidence="1">
    <location>
        <begin position="79"/>
        <end position="102"/>
    </location>
</feature>
<organism evidence="2 3">
    <name type="scientific">Panicum miliaceum</name>
    <name type="common">Proso millet</name>
    <name type="synonym">Broomcorn millet</name>
    <dbReference type="NCBI Taxonomy" id="4540"/>
    <lineage>
        <taxon>Eukaryota</taxon>
        <taxon>Viridiplantae</taxon>
        <taxon>Streptophyta</taxon>
        <taxon>Embryophyta</taxon>
        <taxon>Tracheophyta</taxon>
        <taxon>Spermatophyta</taxon>
        <taxon>Magnoliopsida</taxon>
        <taxon>Liliopsida</taxon>
        <taxon>Poales</taxon>
        <taxon>Poaceae</taxon>
        <taxon>PACMAD clade</taxon>
        <taxon>Panicoideae</taxon>
        <taxon>Panicodae</taxon>
        <taxon>Paniceae</taxon>
        <taxon>Panicinae</taxon>
        <taxon>Panicum</taxon>
        <taxon>Panicum sect. Panicum</taxon>
    </lineage>
</organism>
<dbReference type="EMBL" id="PQIB02000009">
    <property type="protein sequence ID" value="RLN00642.1"/>
    <property type="molecule type" value="Genomic_DNA"/>
</dbReference>
<accession>A0A3L6REC0</accession>
<protein>
    <submittedName>
        <fullName evidence="2">Polyprenol reductase 1</fullName>
    </submittedName>
</protein>
<reference evidence="3" key="1">
    <citation type="journal article" date="2019" name="Nat. Commun.">
        <title>The genome of broomcorn millet.</title>
        <authorList>
            <person name="Zou C."/>
            <person name="Miki D."/>
            <person name="Li D."/>
            <person name="Tang Q."/>
            <person name="Xiao L."/>
            <person name="Rajput S."/>
            <person name="Deng P."/>
            <person name="Jia W."/>
            <person name="Huang R."/>
            <person name="Zhang M."/>
            <person name="Sun Y."/>
            <person name="Hu J."/>
            <person name="Fu X."/>
            <person name="Schnable P.S."/>
            <person name="Li F."/>
            <person name="Zhang H."/>
            <person name="Feng B."/>
            <person name="Zhu X."/>
            <person name="Liu R."/>
            <person name="Schnable J.C."/>
            <person name="Zhu J.-K."/>
            <person name="Zhang H."/>
        </authorList>
    </citation>
    <scope>NUCLEOTIDE SEQUENCE [LARGE SCALE GENOMIC DNA]</scope>
</reference>
<keyword evidence="1" id="KW-0472">Membrane</keyword>
<gene>
    <name evidence="2" type="ORF">C2845_PM06G01200</name>
</gene>
<dbReference type="STRING" id="4540.A0A3L6REC0"/>
<feature type="transmembrane region" description="Helical" evidence="1">
    <location>
        <begin position="21"/>
        <end position="45"/>
    </location>
</feature>
<evidence type="ECO:0000313" key="2">
    <source>
        <dbReference type="EMBL" id="RLN00642.1"/>
    </source>
</evidence>
<keyword evidence="1" id="KW-0812">Transmembrane</keyword>
<comment type="caution">
    <text evidence="2">The sequence shown here is derived from an EMBL/GenBank/DDBJ whole genome shotgun (WGS) entry which is preliminary data.</text>
</comment>
<name>A0A3L6REC0_PANMI</name>
<dbReference type="UniPathway" id="UPA00378"/>
<keyword evidence="3" id="KW-1185">Reference proteome</keyword>
<evidence type="ECO:0000256" key="1">
    <source>
        <dbReference type="SAM" id="Phobius"/>
    </source>
</evidence>
<dbReference type="AlphaFoldDB" id="A0A3L6REC0"/>
<evidence type="ECO:0000313" key="3">
    <source>
        <dbReference type="Proteomes" id="UP000275267"/>
    </source>
</evidence>
<keyword evidence="1" id="KW-1133">Transmembrane helix</keyword>